<feature type="non-terminal residue" evidence="1">
    <location>
        <position position="1"/>
    </location>
</feature>
<accession>A0A0F9DEQ3</accession>
<organism evidence="1">
    <name type="scientific">marine sediment metagenome</name>
    <dbReference type="NCBI Taxonomy" id="412755"/>
    <lineage>
        <taxon>unclassified sequences</taxon>
        <taxon>metagenomes</taxon>
        <taxon>ecological metagenomes</taxon>
    </lineage>
</organism>
<comment type="caution">
    <text evidence="1">The sequence shown here is derived from an EMBL/GenBank/DDBJ whole genome shotgun (WGS) entry which is preliminary data.</text>
</comment>
<reference evidence="1" key="1">
    <citation type="journal article" date="2015" name="Nature">
        <title>Complex archaea that bridge the gap between prokaryotes and eukaryotes.</title>
        <authorList>
            <person name="Spang A."/>
            <person name="Saw J.H."/>
            <person name="Jorgensen S.L."/>
            <person name="Zaremba-Niedzwiedzka K."/>
            <person name="Martijn J."/>
            <person name="Lind A.E."/>
            <person name="van Eijk R."/>
            <person name="Schleper C."/>
            <person name="Guy L."/>
            <person name="Ettema T.J."/>
        </authorList>
    </citation>
    <scope>NUCLEOTIDE SEQUENCE</scope>
</reference>
<gene>
    <name evidence="1" type="ORF">LCGC14_2208340</name>
</gene>
<proteinExistence type="predicted"/>
<dbReference type="AlphaFoldDB" id="A0A0F9DEQ3"/>
<protein>
    <submittedName>
        <fullName evidence="1">Uncharacterized protein</fullName>
    </submittedName>
</protein>
<dbReference type="EMBL" id="LAZR01029251">
    <property type="protein sequence ID" value="KKL60139.1"/>
    <property type="molecule type" value="Genomic_DNA"/>
</dbReference>
<sequence length="271" mass="27592">AINCNFIAEETAGSDQAIRLDTTSEAKIIGCSFTGDYTDACIVGEGALGKGIEILDNTFYNSDTTLGAAINLGQAFTGLIARNDMSTAAAVAPDTLLDPGSCGCSKNTASTGVDNNAVPVPVTGIAPWRTVTHVSAVFDGGTTNAHGDENGTGDPYTIFTVTGHVEVRVVGLCNTSLVGAATLEVGVAGNTAKMIAQIANTTTLDDGDVWTDAGTEAGADVWPEEEQVINDGADIIETTGTADITAGQIDYVCLWRPLEAGAFVVAAAPVA</sequence>
<evidence type="ECO:0000313" key="1">
    <source>
        <dbReference type="EMBL" id="KKL60139.1"/>
    </source>
</evidence>
<name>A0A0F9DEQ3_9ZZZZ</name>